<dbReference type="InterPro" id="IPR031444">
    <property type="entry name" value="PCNA-AF_dom"/>
</dbReference>
<keyword evidence="13" id="KW-1185">Reference proteome</keyword>
<dbReference type="GO" id="GO:0006281">
    <property type="term" value="P:DNA repair"/>
    <property type="evidence" value="ECO:0007669"/>
    <property type="project" value="UniProtKB-KW"/>
</dbReference>
<protein>
    <recommendedName>
        <fullName evidence="3">PCNA-associated factor</fullName>
    </recommendedName>
    <alternativeName>
        <fullName evidence="8">PCNA-associated factor of 15 kDa</fullName>
    </alternativeName>
    <alternativeName>
        <fullName evidence="9">PCNA-clamp-associated factor</fullName>
    </alternativeName>
</protein>
<evidence type="ECO:0000256" key="9">
    <source>
        <dbReference type="ARBA" id="ARBA00031186"/>
    </source>
</evidence>
<keyword evidence="5" id="KW-0227">DNA damage</keyword>
<reference evidence="12 13" key="1">
    <citation type="submission" date="2019-09" db="EMBL/GenBank/DDBJ databases">
        <title>Bird 10,000 Genomes (B10K) Project - Family phase.</title>
        <authorList>
            <person name="Zhang G."/>
        </authorList>
    </citation>
    <scope>NUCLEOTIDE SEQUENCE [LARGE SCALE GENOMIC DNA]</scope>
    <source>
        <strain evidence="12">B10K-DU-004-15</strain>
        <tissue evidence="12">Mixed tissue sample</tissue>
    </source>
</reference>
<evidence type="ECO:0000256" key="1">
    <source>
        <dbReference type="ARBA" id="ARBA00004123"/>
    </source>
</evidence>
<dbReference type="EMBL" id="VYZA01000009">
    <property type="protein sequence ID" value="NWQ59635.1"/>
    <property type="molecule type" value="Genomic_DNA"/>
</dbReference>
<comment type="subcellular location">
    <subcellularLocation>
        <location evidence="2">Cytoplasm</location>
        <location evidence="2">Perinuclear region</location>
    </subcellularLocation>
    <subcellularLocation>
        <location evidence="1">Nucleus</location>
    </subcellularLocation>
</comment>
<evidence type="ECO:0000313" key="13">
    <source>
        <dbReference type="Proteomes" id="UP000556200"/>
    </source>
</evidence>
<name>A0A7K4QEW7_9TYRA</name>
<accession>A0A7K4QEW7</accession>
<sequence length="66" mass="6928">GDRRPVGLNPVCVRPVPAWQRSIGEFLQLPPKENRAPDGAVPGSSGLGAQPLPPDPAEDGESSEEE</sequence>
<dbReference type="GO" id="GO:0051726">
    <property type="term" value="P:regulation of cell cycle"/>
    <property type="evidence" value="ECO:0007669"/>
    <property type="project" value="InterPro"/>
</dbReference>
<evidence type="ECO:0000256" key="3">
    <source>
        <dbReference type="ARBA" id="ARBA00013777"/>
    </source>
</evidence>
<comment type="caution">
    <text evidence="12">The sequence shown here is derived from an EMBL/GenBank/DDBJ whole genome shotgun (WGS) entry which is preliminary data.</text>
</comment>
<keyword evidence="7" id="KW-0539">Nucleus</keyword>
<evidence type="ECO:0000256" key="2">
    <source>
        <dbReference type="ARBA" id="ARBA00004556"/>
    </source>
</evidence>
<feature type="non-terminal residue" evidence="12">
    <location>
        <position position="1"/>
    </location>
</feature>
<evidence type="ECO:0000313" key="12">
    <source>
        <dbReference type="EMBL" id="NWQ59635.1"/>
    </source>
</evidence>
<evidence type="ECO:0000256" key="7">
    <source>
        <dbReference type="ARBA" id="ARBA00023242"/>
    </source>
</evidence>
<gene>
    <name evidence="12" type="primary">Pclaf</name>
    <name evidence="12" type="ORF">NEOCIN_R15442</name>
</gene>
<feature type="non-terminal residue" evidence="12">
    <location>
        <position position="66"/>
    </location>
</feature>
<dbReference type="GO" id="GO:0005634">
    <property type="term" value="C:nucleus"/>
    <property type="evidence" value="ECO:0007669"/>
    <property type="project" value="UniProtKB-SubCell"/>
</dbReference>
<dbReference type="Pfam" id="PF15715">
    <property type="entry name" value="PAF"/>
    <property type="match status" value="1"/>
</dbReference>
<dbReference type="InterPro" id="IPR040444">
    <property type="entry name" value="PCNA-AF"/>
</dbReference>
<dbReference type="AlphaFoldDB" id="A0A7K4QEW7"/>
<dbReference type="Proteomes" id="UP000556200">
    <property type="component" value="Unassembled WGS sequence"/>
</dbReference>
<feature type="compositionally biased region" description="Acidic residues" evidence="10">
    <location>
        <begin position="56"/>
        <end position="66"/>
    </location>
</feature>
<evidence type="ECO:0000256" key="4">
    <source>
        <dbReference type="ARBA" id="ARBA00022490"/>
    </source>
</evidence>
<keyword evidence="4" id="KW-0963">Cytoplasm</keyword>
<dbReference type="GO" id="GO:0003682">
    <property type="term" value="F:chromatin binding"/>
    <property type="evidence" value="ECO:0007669"/>
    <property type="project" value="TreeGrafter"/>
</dbReference>
<feature type="domain" description="PCNA-associated factor histone-like" evidence="11">
    <location>
        <begin position="4"/>
        <end position="62"/>
    </location>
</feature>
<evidence type="ECO:0000256" key="6">
    <source>
        <dbReference type="ARBA" id="ARBA00023204"/>
    </source>
</evidence>
<evidence type="ECO:0000259" key="11">
    <source>
        <dbReference type="Pfam" id="PF15715"/>
    </source>
</evidence>
<proteinExistence type="predicted"/>
<keyword evidence="6" id="KW-0234">DNA repair</keyword>
<dbReference type="PANTHER" id="PTHR15679">
    <property type="entry name" value="PCNA-ASSOCIATED FACTOR"/>
    <property type="match status" value="1"/>
</dbReference>
<dbReference type="PANTHER" id="PTHR15679:SF8">
    <property type="entry name" value="PCNA-ASSOCIATED FACTOR"/>
    <property type="match status" value="1"/>
</dbReference>
<evidence type="ECO:0000256" key="8">
    <source>
        <dbReference type="ARBA" id="ARBA00030014"/>
    </source>
</evidence>
<organism evidence="12 13">
    <name type="scientific">Neopipo cinnamomea</name>
    <dbReference type="NCBI Taxonomy" id="456388"/>
    <lineage>
        <taxon>Eukaryota</taxon>
        <taxon>Metazoa</taxon>
        <taxon>Chordata</taxon>
        <taxon>Craniata</taxon>
        <taxon>Vertebrata</taxon>
        <taxon>Euteleostomi</taxon>
        <taxon>Archelosauria</taxon>
        <taxon>Archosauria</taxon>
        <taxon>Dinosauria</taxon>
        <taxon>Saurischia</taxon>
        <taxon>Theropoda</taxon>
        <taxon>Coelurosauria</taxon>
        <taxon>Aves</taxon>
        <taxon>Neognathae</taxon>
        <taxon>Neoaves</taxon>
        <taxon>Telluraves</taxon>
        <taxon>Australaves</taxon>
        <taxon>Passeriformes</taxon>
        <taxon>Tyrannidae</taxon>
        <taxon>Neopipo</taxon>
    </lineage>
</organism>
<dbReference type="GO" id="GO:0019985">
    <property type="term" value="P:translesion synthesis"/>
    <property type="evidence" value="ECO:0007669"/>
    <property type="project" value="TreeGrafter"/>
</dbReference>
<evidence type="ECO:0000256" key="10">
    <source>
        <dbReference type="SAM" id="MobiDB-lite"/>
    </source>
</evidence>
<evidence type="ECO:0000256" key="5">
    <source>
        <dbReference type="ARBA" id="ARBA00022763"/>
    </source>
</evidence>
<dbReference type="GO" id="GO:0048471">
    <property type="term" value="C:perinuclear region of cytoplasm"/>
    <property type="evidence" value="ECO:0007669"/>
    <property type="project" value="UniProtKB-SubCell"/>
</dbReference>
<feature type="region of interest" description="Disordered" evidence="10">
    <location>
        <begin position="28"/>
        <end position="66"/>
    </location>
</feature>